<keyword evidence="3" id="KW-1185">Reference proteome</keyword>
<feature type="compositionally biased region" description="Basic and acidic residues" evidence="1">
    <location>
        <begin position="130"/>
        <end position="149"/>
    </location>
</feature>
<feature type="compositionally biased region" description="Low complexity" evidence="1">
    <location>
        <begin position="67"/>
        <end position="100"/>
    </location>
</feature>
<feature type="compositionally biased region" description="Acidic residues" evidence="1">
    <location>
        <begin position="108"/>
        <end position="129"/>
    </location>
</feature>
<feature type="compositionally biased region" description="Low complexity" evidence="1">
    <location>
        <begin position="401"/>
        <end position="413"/>
    </location>
</feature>
<feature type="region of interest" description="Disordered" evidence="1">
    <location>
        <begin position="213"/>
        <end position="343"/>
    </location>
</feature>
<sequence length="521" mass="56343">MVISENMLPPTTPPPPPPSAMTSGPLPEPPTRPPPSTESVVSSEPDVAPAESLEQPMNPEEVNSQQETITETTEASETVPESAAATEETPATQETMPEPAQTVQPLPTEEEEEEDKGAESDDDFEDAAEEVYRPTEEEIKARELKREQSERASRLIGQKMLQGWAMLQDPCPNPSCHGVPLIRNREKKEFCVVCENYYQREQDLEHGKYTLVREEQSAAPAPAPVSEEETPKPAAVVDAPTPTPISQAALESLAEEILDDNVTSASFPAAPTTLPPPPKVASPPIPPQYQSIASPPIKAASPVSSPSTGKGQRDLHGRISNSIVLPPAVSMSPSLGMAGQQILGKHMSEDLDKLTSEDEEFRKHIQIIRKVGEFSNRSLPPVPGPPLPQPPSGPPPLVHGSRPTSTYSSSSSHHMSENERSDRHHSLRHGPGSTHQQQQTSQQQQSSPNGDGQAQAPPPAPLSPEVQALVSATHKTIATILVKLEAYRLALEVTENPKECQVLTNQIRGLMECLKACRETL</sequence>
<feature type="compositionally biased region" description="Basic and acidic residues" evidence="1">
    <location>
        <begin position="414"/>
        <end position="424"/>
    </location>
</feature>
<organism evidence="2 3">
    <name type="scientific">Lunasporangiospora selenospora</name>
    <dbReference type="NCBI Taxonomy" id="979761"/>
    <lineage>
        <taxon>Eukaryota</taxon>
        <taxon>Fungi</taxon>
        <taxon>Fungi incertae sedis</taxon>
        <taxon>Mucoromycota</taxon>
        <taxon>Mortierellomycotina</taxon>
        <taxon>Mortierellomycetes</taxon>
        <taxon>Mortierellales</taxon>
        <taxon>Mortierellaceae</taxon>
        <taxon>Lunasporangiospora</taxon>
    </lineage>
</organism>
<dbReference type="OrthoDB" id="28939at2759"/>
<feature type="compositionally biased region" description="Pro residues" evidence="1">
    <location>
        <begin position="380"/>
        <end position="397"/>
    </location>
</feature>
<feature type="region of interest" description="Disordered" evidence="1">
    <location>
        <begin position="1"/>
        <end position="149"/>
    </location>
</feature>
<dbReference type="EMBL" id="JAABOA010002707">
    <property type="protein sequence ID" value="KAF9579509.1"/>
    <property type="molecule type" value="Genomic_DNA"/>
</dbReference>
<evidence type="ECO:0000313" key="3">
    <source>
        <dbReference type="Proteomes" id="UP000780801"/>
    </source>
</evidence>
<reference evidence="2" key="1">
    <citation type="journal article" date="2020" name="Fungal Divers.">
        <title>Resolving the Mortierellaceae phylogeny through synthesis of multi-gene phylogenetics and phylogenomics.</title>
        <authorList>
            <person name="Vandepol N."/>
            <person name="Liber J."/>
            <person name="Desiro A."/>
            <person name="Na H."/>
            <person name="Kennedy M."/>
            <person name="Barry K."/>
            <person name="Grigoriev I.V."/>
            <person name="Miller A.N."/>
            <person name="O'Donnell K."/>
            <person name="Stajich J.E."/>
            <person name="Bonito G."/>
        </authorList>
    </citation>
    <scope>NUCLEOTIDE SEQUENCE</scope>
    <source>
        <strain evidence="2">KOD1015</strain>
    </source>
</reference>
<evidence type="ECO:0000256" key="1">
    <source>
        <dbReference type="SAM" id="MobiDB-lite"/>
    </source>
</evidence>
<feature type="compositionally biased region" description="Low complexity" evidence="1">
    <location>
        <begin position="37"/>
        <end position="47"/>
    </location>
</feature>
<feature type="compositionally biased region" description="Low complexity" evidence="1">
    <location>
        <begin position="429"/>
        <end position="448"/>
    </location>
</feature>
<dbReference type="AlphaFoldDB" id="A0A9P6FQE4"/>
<dbReference type="Pfam" id="PF06677">
    <property type="entry name" value="Auto_anti-p27"/>
    <property type="match status" value="1"/>
</dbReference>
<gene>
    <name evidence="2" type="ORF">BGW38_004203</name>
</gene>
<proteinExistence type="predicted"/>
<accession>A0A9P6FQE4</accession>
<feature type="compositionally biased region" description="Pro residues" evidence="1">
    <location>
        <begin position="26"/>
        <end position="36"/>
    </location>
</feature>
<dbReference type="InterPro" id="IPR009563">
    <property type="entry name" value="SSSCA1"/>
</dbReference>
<dbReference type="PANTHER" id="PTHR16537:SF1">
    <property type="entry name" value="PROTEIN ZNRD2"/>
    <property type="match status" value="1"/>
</dbReference>
<evidence type="ECO:0000313" key="2">
    <source>
        <dbReference type="EMBL" id="KAF9579509.1"/>
    </source>
</evidence>
<dbReference type="PANTHER" id="PTHR16537">
    <property type="entry name" value="SJOEGREN SYNDROME/SCLERODERMA AUTOANTIGEN 1"/>
    <property type="match status" value="1"/>
</dbReference>
<feature type="compositionally biased region" description="Low complexity" evidence="1">
    <location>
        <begin position="263"/>
        <end position="272"/>
    </location>
</feature>
<feature type="region of interest" description="Disordered" evidence="1">
    <location>
        <begin position="371"/>
        <end position="463"/>
    </location>
</feature>
<comment type="caution">
    <text evidence="2">The sequence shown here is derived from an EMBL/GenBank/DDBJ whole genome shotgun (WGS) entry which is preliminary data.</text>
</comment>
<protein>
    <submittedName>
        <fullName evidence="2">Uncharacterized protein</fullName>
    </submittedName>
</protein>
<dbReference type="InterPro" id="IPR051888">
    <property type="entry name" value="UPF0148_domain"/>
</dbReference>
<dbReference type="Proteomes" id="UP000780801">
    <property type="component" value="Unassembled WGS sequence"/>
</dbReference>
<feature type="compositionally biased region" description="Pro residues" evidence="1">
    <location>
        <begin position="10"/>
        <end position="19"/>
    </location>
</feature>
<feature type="compositionally biased region" description="Pro residues" evidence="1">
    <location>
        <begin position="273"/>
        <end position="287"/>
    </location>
</feature>
<name>A0A9P6FQE4_9FUNG</name>